<evidence type="ECO:0000256" key="12">
    <source>
        <dbReference type="ARBA" id="ARBA00073576"/>
    </source>
</evidence>
<dbReference type="OrthoDB" id="9805202at2"/>
<dbReference type="InterPro" id="IPR026259">
    <property type="entry name" value="MauG/Cytc_peroxidase"/>
</dbReference>
<feature type="binding site" description="covalent" evidence="13">
    <location>
        <position position="79"/>
    </location>
    <ligand>
        <name>heme c</name>
        <dbReference type="ChEBI" id="CHEBI:61717"/>
        <label>1</label>
    </ligand>
</feature>
<reference evidence="16 17" key="1">
    <citation type="journal article" date="2018" name="Environ. Microbiol.">
        <title>Isolation and genomic characterization of Novimethylophilus kurashikiensis gen. nov. sp. nov., a new lanthanide-dependent methylotrophic species of Methylophilaceae.</title>
        <authorList>
            <person name="Lv H."/>
            <person name="Sahin N."/>
            <person name="Tani A."/>
        </authorList>
    </citation>
    <scope>NUCLEOTIDE SEQUENCE [LARGE SCALE GENOMIC DNA]</scope>
    <source>
        <strain evidence="16 17">La2-4</strain>
    </source>
</reference>
<dbReference type="FunFam" id="1.10.760.10:FF:000019">
    <property type="entry name" value="Di-heme cytochrome C peroxidase"/>
    <property type="match status" value="1"/>
</dbReference>
<feature type="binding site" description="axial binding residue" evidence="14">
    <location>
        <position position="225"/>
    </location>
    <ligand>
        <name>heme c</name>
        <dbReference type="ChEBI" id="CHEBI:61717"/>
        <label>2</label>
    </ligand>
    <ligandPart>
        <name>Fe</name>
        <dbReference type="ChEBI" id="CHEBI:18248"/>
    </ligandPart>
</feature>
<evidence type="ECO:0000256" key="7">
    <source>
        <dbReference type="ARBA" id="ARBA00022764"/>
    </source>
</evidence>
<dbReference type="InterPro" id="IPR004852">
    <property type="entry name" value="Di-haem_cyt_c_peroxidsae"/>
</dbReference>
<dbReference type="RefSeq" id="WP_109015363.1">
    <property type="nucleotide sequence ID" value="NZ_BDOQ01000006.1"/>
</dbReference>
<keyword evidence="8" id="KW-0249">Electron transport</keyword>
<feature type="binding site" description="axial binding residue" evidence="14">
    <location>
        <position position="80"/>
    </location>
    <ligand>
        <name>heme c</name>
        <dbReference type="ChEBI" id="CHEBI:61717"/>
        <label>1</label>
    </ligand>
    <ligandPart>
        <name>Fe</name>
        <dbReference type="ChEBI" id="CHEBI:18248"/>
    </ligandPart>
</feature>
<feature type="domain" description="Cytochrome c" evidence="15">
    <location>
        <begin position="206"/>
        <end position="326"/>
    </location>
</feature>
<evidence type="ECO:0000256" key="1">
    <source>
        <dbReference type="ARBA" id="ARBA00004418"/>
    </source>
</evidence>
<name>A0A2R5F7F8_9PROT</name>
<sequence>MRRYSHWRRILAGGVLLLAVHAGWIQADELDKTKALYKRPSSIPFPVQNPYTPEKAALGKMLFFDPRFSRDQNLNCASCHNPSFGWEVPFAKAIGAAGAPLRRQSPTVLNRAWASHMFWDGRASSLEEQAKGPIESKAEMDIKLGDVVKRLSAVGDYRKAFNTAFPGEGITENNILKAIGTYERTLVSGTTPFDRWVEGNDSAISTSAKRGFVLFNGKARCNLCHSGWNFTDEKFHDIGTADDLDKGRFEITGKQEDLYAMKTPTLREVAHRSPYGHDGSLTTLDVVVQHYIQGGAPRPSRSPLMQPVPLTNEDVKDLVEFMKTLSSDSAAIAMPNLPVPQ</sequence>
<keyword evidence="17" id="KW-1185">Reference proteome</keyword>
<evidence type="ECO:0000256" key="5">
    <source>
        <dbReference type="ARBA" id="ARBA00022723"/>
    </source>
</evidence>
<feature type="domain" description="Cytochrome c" evidence="15">
    <location>
        <begin position="54"/>
        <end position="155"/>
    </location>
</feature>
<dbReference type="InterPro" id="IPR051395">
    <property type="entry name" value="Cytochrome_c_Peroxidase/MauG"/>
</dbReference>
<feature type="binding site" description="covalent" evidence="13">
    <location>
        <position position="221"/>
    </location>
    <ligand>
        <name>heme c</name>
        <dbReference type="ChEBI" id="CHEBI:61717"/>
        <label>2</label>
    </ligand>
</feature>
<feature type="binding site" description="covalent" evidence="13">
    <location>
        <position position="224"/>
    </location>
    <ligand>
        <name>heme c</name>
        <dbReference type="ChEBI" id="CHEBI:61717"/>
        <label>2</label>
    </ligand>
</feature>
<dbReference type="PIRSF" id="PIRSF000294">
    <property type="entry name" value="Cytochrome-c_peroxidase"/>
    <property type="match status" value="1"/>
</dbReference>
<keyword evidence="10 14" id="KW-0408">Iron</keyword>
<dbReference type="Proteomes" id="UP000245081">
    <property type="component" value="Unassembled WGS sequence"/>
</dbReference>
<keyword evidence="9 16" id="KW-0560">Oxidoreductase</keyword>
<dbReference type="InterPro" id="IPR009056">
    <property type="entry name" value="Cyt_c-like_dom"/>
</dbReference>
<evidence type="ECO:0000313" key="17">
    <source>
        <dbReference type="Proteomes" id="UP000245081"/>
    </source>
</evidence>
<keyword evidence="4 13" id="KW-0349">Heme</keyword>
<dbReference type="Gene3D" id="1.10.760.10">
    <property type="entry name" value="Cytochrome c-like domain"/>
    <property type="match status" value="2"/>
</dbReference>
<keyword evidence="5 14" id="KW-0479">Metal-binding</keyword>
<evidence type="ECO:0000259" key="15">
    <source>
        <dbReference type="PROSITE" id="PS51007"/>
    </source>
</evidence>
<dbReference type="GO" id="GO:0004130">
    <property type="term" value="F:cytochrome-c peroxidase activity"/>
    <property type="evidence" value="ECO:0007669"/>
    <property type="project" value="TreeGrafter"/>
</dbReference>
<dbReference type="PROSITE" id="PS51007">
    <property type="entry name" value="CYTC"/>
    <property type="match status" value="2"/>
</dbReference>
<evidence type="ECO:0000313" key="16">
    <source>
        <dbReference type="EMBL" id="GBG14172.1"/>
    </source>
</evidence>
<keyword evidence="16" id="KW-0575">Peroxidase</keyword>
<comment type="function">
    <text evidence="11">Involved in methylamine metabolism. Essential for the maturation of the beta subunit of MADH, presumably via a step in the biosynthesis of tryptophan tryptophylquinone (TTQ), the cofactor of MADH.</text>
</comment>
<evidence type="ECO:0000256" key="2">
    <source>
        <dbReference type="ARBA" id="ARBA00004856"/>
    </source>
</evidence>
<dbReference type="InterPro" id="IPR036909">
    <property type="entry name" value="Cyt_c-like_dom_sf"/>
</dbReference>
<evidence type="ECO:0000256" key="13">
    <source>
        <dbReference type="PIRSR" id="PIRSR000294-1"/>
    </source>
</evidence>
<feature type="binding site" description="covalent" evidence="13">
    <location>
        <position position="76"/>
    </location>
    <ligand>
        <name>heme c</name>
        <dbReference type="ChEBI" id="CHEBI:61717"/>
        <label>1</label>
    </ligand>
</feature>
<evidence type="ECO:0000256" key="9">
    <source>
        <dbReference type="ARBA" id="ARBA00023002"/>
    </source>
</evidence>
<keyword evidence="3" id="KW-0813">Transport</keyword>
<dbReference type="Pfam" id="PF03150">
    <property type="entry name" value="CCP_MauG"/>
    <property type="match status" value="1"/>
</dbReference>
<dbReference type="GO" id="GO:0009055">
    <property type="term" value="F:electron transfer activity"/>
    <property type="evidence" value="ECO:0007669"/>
    <property type="project" value="InterPro"/>
</dbReference>
<dbReference type="GO" id="GO:0046872">
    <property type="term" value="F:metal ion binding"/>
    <property type="evidence" value="ECO:0007669"/>
    <property type="project" value="UniProtKB-KW"/>
</dbReference>
<comment type="pathway">
    <text evidence="2">One-carbon metabolism; methylamine degradation.</text>
</comment>
<comment type="PTM">
    <text evidence="13">Binds 2 heme groups per subunit.</text>
</comment>
<evidence type="ECO:0000256" key="11">
    <source>
        <dbReference type="ARBA" id="ARBA00058991"/>
    </source>
</evidence>
<dbReference type="Pfam" id="PF00034">
    <property type="entry name" value="Cytochrom_C"/>
    <property type="match status" value="1"/>
</dbReference>
<comment type="cofactor">
    <cofactor evidence="13">
        <name>heme</name>
        <dbReference type="ChEBI" id="CHEBI:30413"/>
    </cofactor>
    <text evidence="13">Binds 2 heme groups.</text>
</comment>
<evidence type="ECO:0000256" key="8">
    <source>
        <dbReference type="ARBA" id="ARBA00022982"/>
    </source>
</evidence>
<evidence type="ECO:0000256" key="3">
    <source>
        <dbReference type="ARBA" id="ARBA00022448"/>
    </source>
</evidence>
<dbReference type="PANTHER" id="PTHR30600:SF10">
    <property type="entry name" value="BLL6722 PROTEIN"/>
    <property type="match status" value="1"/>
</dbReference>
<evidence type="ECO:0000256" key="6">
    <source>
        <dbReference type="ARBA" id="ARBA00022729"/>
    </source>
</evidence>
<dbReference type="SUPFAM" id="SSF46626">
    <property type="entry name" value="Cytochrome c"/>
    <property type="match status" value="2"/>
</dbReference>
<keyword evidence="6" id="KW-0732">Signal</keyword>
<comment type="subcellular location">
    <subcellularLocation>
        <location evidence="1">Periplasm</location>
    </subcellularLocation>
</comment>
<dbReference type="EMBL" id="BDOQ01000006">
    <property type="protein sequence ID" value="GBG14172.1"/>
    <property type="molecule type" value="Genomic_DNA"/>
</dbReference>
<keyword evidence="7" id="KW-0574">Periplasm</keyword>
<dbReference type="GO" id="GO:0020037">
    <property type="term" value="F:heme binding"/>
    <property type="evidence" value="ECO:0007669"/>
    <property type="project" value="InterPro"/>
</dbReference>
<protein>
    <recommendedName>
        <fullName evidence="12">Methylamine utilization protein MauG</fullName>
    </recommendedName>
</protein>
<evidence type="ECO:0000256" key="4">
    <source>
        <dbReference type="ARBA" id="ARBA00022617"/>
    </source>
</evidence>
<dbReference type="PANTHER" id="PTHR30600">
    <property type="entry name" value="CYTOCHROME C PEROXIDASE-RELATED"/>
    <property type="match status" value="1"/>
</dbReference>
<evidence type="ECO:0000256" key="10">
    <source>
        <dbReference type="ARBA" id="ARBA00023004"/>
    </source>
</evidence>
<evidence type="ECO:0000256" key="14">
    <source>
        <dbReference type="PIRSR" id="PIRSR000294-2"/>
    </source>
</evidence>
<accession>A0A2R5F7F8</accession>
<organism evidence="16 17">
    <name type="scientific">Novimethylophilus kurashikiensis</name>
    <dbReference type="NCBI Taxonomy" id="1825523"/>
    <lineage>
        <taxon>Bacteria</taxon>
        <taxon>Pseudomonadati</taxon>
        <taxon>Pseudomonadota</taxon>
        <taxon>Betaproteobacteria</taxon>
        <taxon>Nitrosomonadales</taxon>
        <taxon>Methylophilaceae</taxon>
        <taxon>Novimethylophilus</taxon>
    </lineage>
</organism>
<dbReference type="AlphaFoldDB" id="A0A2R5F7F8"/>
<proteinExistence type="predicted"/>
<dbReference type="GO" id="GO:0042597">
    <property type="term" value="C:periplasmic space"/>
    <property type="evidence" value="ECO:0007669"/>
    <property type="project" value="UniProtKB-SubCell"/>
</dbReference>
<comment type="caution">
    <text evidence="16">The sequence shown here is derived from an EMBL/GenBank/DDBJ whole genome shotgun (WGS) entry which is preliminary data.</text>
</comment>
<gene>
    <name evidence="16" type="primary">apx3</name>
    <name evidence="16" type="ORF">NMK_1736</name>
</gene>